<organism evidence="1 2">
    <name type="scientific">Novosphingobium ginsenosidimutans</name>
    <dbReference type="NCBI Taxonomy" id="1176536"/>
    <lineage>
        <taxon>Bacteria</taxon>
        <taxon>Pseudomonadati</taxon>
        <taxon>Pseudomonadota</taxon>
        <taxon>Alphaproteobacteria</taxon>
        <taxon>Sphingomonadales</taxon>
        <taxon>Sphingomonadaceae</taxon>
        <taxon>Novosphingobium</taxon>
    </lineage>
</organism>
<dbReference type="SUPFAM" id="SSF54593">
    <property type="entry name" value="Glyoxalase/Bleomycin resistance protein/Dihydroxybiphenyl dioxygenase"/>
    <property type="match status" value="1"/>
</dbReference>
<proteinExistence type="predicted"/>
<evidence type="ECO:0000313" key="1">
    <source>
        <dbReference type="EMBL" id="QEA16181.1"/>
    </source>
</evidence>
<keyword evidence="2" id="KW-1185">Reference proteome</keyword>
<accession>A0A5B8S3Y8</accession>
<sequence>MTLADLPPRQIAYFVPDIRAAALAHHRQFGSGPFFVIDHVALSRSEHRGTPRPLDHSSAYGQWGGVMVEFVQQHNPDPSAYHDIYPAGGNGLHHVALFVGDLGAALAEHAAAGNQTAQYAVTATGTAFAFIDTTRSLGHMLELYEPSPGLTGFYAMVAAAADGWDGSDPIRTINL</sequence>
<dbReference type="OrthoDB" id="9792173at2"/>
<dbReference type="EMBL" id="CP042345">
    <property type="protein sequence ID" value="QEA16181.1"/>
    <property type="molecule type" value="Genomic_DNA"/>
</dbReference>
<dbReference type="KEGG" id="ngf:FRF71_08560"/>
<protein>
    <submittedName>
        <fullName evidence="1">VOC family protein</fullName>
    </submittedName>
</protein>
<gene>
    <name evidence="1" type="ORF">FRF71_08560</name>
</gene>
<dbReference type="InterPro" id="IPR029068">
    <property type="entry name" value="Glyas_Bleomycin-R_OHBP_Dase"/>
</dbReference>
<name>A0A5B8S3Y8_9SPHN</name>
<evidence type="ECO:0000313" key="2">
    <source>
        <dbReference type="Proteomes" id="UP000321172"/>
    </source>
</evidence>
<dbReference type="Gene3D" id="3.10.180.10">
    <property type="entry name" value="2,3-Dihydroxybiphenyl 1,2-Dioxygenase, domain 1"/>
    <property type="match status" value="1"/>
</dbReference>
<dbReference type="RefSeq" id="WP_147090262.1">
    <property type="nucleotide sequence ID" value="NZ_BAABJD010000006.1"/>
</dbReference>
<dbReference type="Pfam" id="PF13669">
    <property type="entry name" value="Glyoxalase_4"/>
    <property type="match status" value="1"/>
</dbReference>
<dbReference type="AlphaFoldDB" id="A0A5B8S3Y8"/>
<dbReference type="Proteomes" id="UP000321172">
    <property type="component" value="Chromosome"/>
</dbReference>
<reference evidence="1 2" key="1">
    <citation type="journal article" date="2013" name="J. Microbiol. Biotechnol.">
        <title>Novosphingobium ginsenosidimutans sp. nov., with the ability to convert ginsenoside.</title>
        <authorList>
            <person name="Kim J.K."/>
            <person name="He D."/>
            <person name="Liu Q.M."/>
            <person name="Park H.Y."/>
            <person name="Jung M.S."/>
            <person name="Yoon M.H."/>
            <person name="Kim S.C."/>
            <person name="Im W.T."/>
        </authorList>
    </citation>
    <scope>NUCLEOTIDE SEQUENCE [LARGE SCALE GENOMIC DNA]</scope>
    <source>
        <strain evidence="1 2">FW-6</strain>
    </source>
</reference>